<dbReference type="CDD" id="cd00801">
    <property type="entry name" value="INT_P4_C"/>
    <property type="match status" value="1"/>
</dbReference>
<comment type="caution">
    <text evidence="6">The sequence shown here is derived from an EMBL/GenBank/DDBJ whole genome shotgun (WGS) entry which is preliminary data.</text>
</comment>
<keyword evidence="3 6" id="KW-0238">DNA-binding</keyword>
<evidence type="ECO:0000313" key="6">
    <source>
        <dbReference type="EMBL" id="NVI49986.1"/>
    </source>
</evidence>
<dbReference type="GO" id="GO:0015074">
    <property type="term" value="P:DNA integration"/>
    <property type="evidence" value="ECO:0007669"/>
    <property type="project" value="UniProtKB-KW"/>
</dbReference>
<organism evidence="6">
    <name type="scientific">Bradyrhizobium septentrionale</name>
    <dbReference type="NCBI Taxonomy" id="1404411"/>
    <lineage>
        <taxon>Bacteria</taxon>
        <taxon>Pseudomonadati</taxon>
        <taxon>Pseudomonadota</taxon>
        <taxon>Alphaproteobacteria</taxon>
        <taxon>Hyphomicrobiales</taxon>
        <taxon>Nitrobacteraceae</taxon>
        <taxon>Bradyrhizobium</taxon>
    </lineage>
</organism>
<dbReference type="Gene3D" id="3.30.160.390">
    <property type="entry name" value="Integrase, DNA-binding domain"/>
    <property type="match status" value="1"/>
</dbReference>
<gene>
    <name evidence="6" type="ORF">HAP48_045535</name>
</gene>
<reference evidence="6" key="1">
    <citation type="submission" date="2020-06" db="EMBL/GenBank/DDBJ databases">
        <title>Whole Genome Sequence of Bradyrhizobium sp. Strain 1S1.</title>
        <authorList>
            <person name="Bromfield E.S.P."/>
            <person name="Cloutier S."/>
        </authorList>
    </citation>
    <scope>NUCLEOTIDE SEQUENCE [LARGE SCALE GENOMIC DNA]</scope>
    <source>
        <strain evidence="6">1S1</strain>
    </source>
</reference>
<dbReference type="GO" id="GO:0006310">
    <property type="term" value="P:DNA recombination"/>
    <property type="evidence" value="ECO:0007669"/>
    <property type="project" value="UniProtKB-KW"/>
</dbReference>
<dbReference type="InterPro" id="IPR002104">
    <property type="entry name" value="Integrase_catalytic"/>
</dbReference>
<protein>
    <submittedName>
        <fullName evidence="6">Integrase arm-type DNA-binding domain-containing protein</fullName>
    </submittedName>
</protein>
<dbReference type="AlphaFoldDB" id="A0A973W9B6"/>
<proteinExistence type="inferred from homology"/>
<accession>A0A973W9B6</accession>
<dbReference type="InterPro" id="IPR053876">
    <property type="entry name" value="Phage_int_M"/>
</dbReference>
<sequence>MAGAKLTDKAIKHAKPGEKLAILSDGGGLQLWLTPTGGKLWNYAYRFGGKRKRLAIGPYGKDPAGVPLEAARKRRDEAAGLVRDGVDPATRKRQVKAARAEAHSNAFSVIAAELFAKKQREGVAAATAGKLEWLLGLAKADLGSLPIADISAGEILRVLQPLEAAGKLETAKRLRATIGAVFRHAVATARADNDPTLALRGAIASPKPQHRAAITDPKAFGGLLRAIEGFMGQPTTKAALQLIALLACRPGELRHATWREFDLDGCAWEVPAQRTKMRRPHRIPLSTQAVAILKTLHPITGHGAAGLVFPGLRSVKRPISENTLNGALRRIGFSQDEASAHGFRSTFSTLANESGRWSVNGIEAALAHIEPNAVRRAYARGDYWDERVKMMQWWADYCDTLRQGGRVVEFKAASV</sequence>
<dbReference type="PANTHER" id="PTHR30629:SF2">
    <property type="entry name" value="PROPHAGE INTEGRASE INTS-RELATED"/>
    <property type="match status" value="1"/>
</dbReference>
<dbReference type="Pfam" id="PF22022">
    <property type="entry name" value="Phage_int_M"/>
    <property type="match status" value="1"/>
</dbReference>
<dbReference type="PROSITE" id="PS51898">
    <property type="entry name" value="TYR_RECOMBINASE"/>
    <property type="match status" value="1"/>
</dbReference>
<name>A0A973W9B6_9BRAD</name>
<dbReference type="SUPFAM" id="SSF56349">
    <property type="entry name" value="DNA breaking-rejoining enzymes"/>
    <property type="match status" value="1"/>
</dbReference>
<evidence type="ECO:0000259" key="5">
    <source>
        <dbReference type="PROSITE" id="PS51898"/>
    </source>
</evidence>
<dbReference type="GO" id="GO:0003677">
    <property type="term" value="F:DNA binding"/>
    <property type="evidence" value="ECO:0007669"/>
    <property type="project" value="UniProtKB-KW"/>
</dbReference>
<dbReference type="Gene3D" id="1.10.150.130">
    <property type="match status" value="1"/>
</dbReference>
<dbReference type="InterPro" id="IPR010998">
    <property type="entry name" value="Integrase_recombinase_N"/>
</dbReference>
<evidence type="ECO:0000256" key="1">
    <source>
        <dbReference type="ARBA" id="ARBA00008857"/>
    </source>
</evidence>
<dbReference type="EMBL" id="JAAOLE020000001">
    <property type="protein sequence ID" value="NVI49986.1"/>
    <property type="molecule type" value="Genomic_DNA"/>
</dbReference>
<evidence type="ECO:0000256" key="3">
    <source>
        <dbReference type="ARBA" id="ARBA00023125"/>
    </source>
</evidence>
<dbReference type="Gene3D" id="1.10.443.10">
    <property type="entry name" value="Intergrase catalytic core"/>
    <property type="match status" value="1"/>
</dbReference>
<dbReference type="InterPro" id="IPR050808">
    <property type="entry name" value="Phage_Integrase"/>
</dbReference>
<dbReference type="Pfam" id="PF13356">
    <property type="entry name" value="Arm-DNA-bind_3"/>
    <property type="match status" value="1"/>
</dbReference>
<dbReference type="InterPro" id="IPR011010">
    <property type="entry name" value="DNA_brk_join_enz"/>
</dbReference>
<dbReference type="InterPro" id="IPR025166">
    <property type="entry name" value="Integrase_DNA_bind_dom"/>
</dbReference>
<dbReference type="PANTHER" id="PTHR30629">
    <property type="entry name" value="PROPHAGE INTEGRASE"/>
    <property type="match status" value="1"/>
</dbReference>
<keyword evidence="2" id="KW-0229">DNA integration</keyword>
<keyword evidence="4" id="KW-0233">DNA recombination</keyword>
<feature type="domain" description="Tyr recombinase" evidence="5">
    <location>
        <begin position="210"/>
        <end position="391"/>
    </location>
</feature>
<comment type="similarity">
    <text evidence="1">Belongs to the 'phage' integrase family.</text>
</comment>
<dbReference type="Pfam" id="PF00589">
    <property type="entry name" value="Phage_integrase"/>
    <property type="match status" value="1"/>
</dbReference>
<dbReference type="InterPro" id="IPR013762">
    <property type="entry name" value="Integrase-like_cat_sf"/>
</dbReference>
<dbReference type="InterPro" id="IPR038488">
    <property type="entry name" value="Integrase_DNA-bd_sf"/>
</dbReference>
<evidence type="ECO:0000256" key="2">
    <source>
        <dbReference type="ARBA" id="ARBA00022908"/>
    </source>
</evidence>
<dbReference type="RefSeq" id="WP_166213141.1">
    <property type="nucleotide sequence ID" value="NZ_CP088285.1"/>
</dbReference>
<evidence type="ECO:0000256" key="4">
    <source>
        <dbReference type="ARBA" id="ARBA00023172"/>
    </source>
</evidence>